<organism evidence="1 2">
    <name type="scientific">Enterobacter hormaechei</name>
    <dbReference type="NCBI Taxonomy" id="158836"/>
    <lineage>
        <taxon>Bacteria</taxon>
        <taxon>Pseudomonadati</taxon>
        <taxon>Pseudomonadota</taxon>
        <taxon>Gammaproteobacteria</taxon>
        <taxon>Enterobacterales</taxon>
        <taxon>Enterobacteriaceae</taxon>
        <taxon>Enterobacter</taxon>
        <taxon>Enterobacter cloacae complex</taxon>
    </lineage>
</organism>
<dbReference type="AlphaFoldDB" id="A0A6L3XXK0"/>
<dbReference type="EMBL" id="WBSZ01000293">
    <property type="protein sequence ID" value="KAB2521739.1"/>
    <property type="molecule type" value="Genomic_DNA"/>
</dbReference>
<evidence type="ECO:0000313" key="2">
    <source>
        <dbReference type="Proteomes" id="UP000476281"/>
    </source>
</evidence>
<reference evidence="1 2" key="1">
    <citation type="submission" date="2019-09" db="EMBL/GenBank/DDBJ databases">
        <title>Reversal of blaTEM antimicrobial resistance by CRISPR-Cas9 in clinical E. coli and other Enterobacteriaceae strains.</title>
        <authorList>
            <person name="Tagliaferri T."/>
            <person name="Guimaraes N."/>
            <person name="Pereira M."/>
            <person name="Felicori L."/>
            <person name="Horz H.-P."/>
            <person name="Santos S."/>
            <person name="Mendes T."/>
        </authorList>
    </citation>
    <scope>NUCLEOTIDE SEQUENCE [LARGE SCALE GENOMIC DNA]</scope>
    <source>
        <strain evidence="1 2">E2_blaTEM_MG</strain>
    </source>
</reference>
<gene>
    <name evidence="1" type="ORF">F9C29_11015</name>
</gene>
<protein>
    <submittedName>
        <fullName evidence="1">Na(+)-translocating NADH-quinone reductase subunit E</fullName>
    </submittedName>
</protein>
<evidence type="ECO:0000313" key="1">
    <source>
        <dbReference type="EMBL" id="KAB2521739.1"/>
    </source>
</evidence>
<dbReference type="Proteomes" id="UP000476281">
    <property type="component" value="Unassembled WGS sequence"/>
</dbReference>
<sequence length="40" mass="4909">LETGLFLFFLTYTMIDNWAYDTLREKIIKRRQQRRALASE</sequence>
<proteinExistence type="predicted"/>
<feature type="non-terminal residue" evidence="1">
    <location>
        <position position="1"/>
    </location>
</feature>
<comment type="caution">
    <text evidence="1">The sequence shown here is derived from an EMBL/GenBank/DDBJ whole genome shotgun (WGS) entry which is preliminary data.</text>
</comment>
<name>A0A6L3XXK0_9ENTR</name>
<accession>A0A6L3XXK0</accession>